<feature type="transmembrane region" description="Helical" evidence="10">
    <location>
        <begin position="335"/>
        <end position="357"/>
    </location>
</feature>
<proteinExistence type="inferred from homology"/>
<keyword evidence="7 10" id="KW-0812">Transmembrane</keyword>
<feature type="transmembrane region" description="Helical" evidence="10">
    <location>
        <begin position="30"/>
        <end position="50"/>
    </location>
</feature>
<feature type="transmembrane region" description="Helical" evidence="10">
    <location>
        <begin position="97"/>
        <end position="119"/>
    </location>
</feature>
<feature type="domain" description="ABC transmembrane type-1" evidence="11">
    <location>
        <begin position="144"/>
        <end position="353"/>
    </location>
</feature>
<dbReference type="Proteomes" id="UP001165587">
    <property type="component" value="Unassembled WGS sequence"/>
</dbReference>
<dbReference type="AlphaFoldDB" id="A0AA41XEJ0"/>
<keyword evidence="8 10" id="KW-1133">Transmembrane helix</keyword>
<feature type="transmembrane region" description="Helical" evidence="10">
    <location>
        <begin position="139"/>
        <end position="169"/>
    </location>
</feature>
<dbReference type="InterPro" id="IPR035906">
    <property type="entry name" value="MetI-like_sf"/>
</dbReference>
<dbReference type="Pfam" id="PF00528">
    <property type="entry name" value="BPD_transp_1"/>
    <property type="match status" value="1"/>
</dbReference>
<dbReference type="InterPro" id="IPR051408">
    <property type="entry name" value="Phosphate_transprt_permease"/>
</dbReference>
<comment type="similarity">
    <text evidence="3 10">Belongs to the binding-protein-dependent transport system permease family. CysTW subfamily.</text>
</comment>
<evidence type="ECO:0000256" key="8">
    <source>
        <dbReference type="ARBA" id="ARBA00022989"/>
    </source>
</evidence>
<feature type="transmembrane region" description="Helical" evidence="10">
    <location>
        <begin position="181"/>
        <end position="207"/>
    </location>
</feature>
<keyword evidence="4" id="KW-0813">Transport</keyword>
<evidence type="ECO:0000256" key="6">
    <source>
        <dbReference type="ARBA" id="ARBA00022592"/>
    </source>
</evidence>
<dbReference type="PANTHER" id="PTHR42922">
    <property type="entry name" value="PHOSPHATE TRANSPORT SYSTEM PERMEASE PROTEIN PSTA"/>
    <property type="match status" value="1"/>
</dbReference>
<evidence type="ECO:0000256" key="7">
    <source>
        <dbReference type="ARBA" id="ARBA00022692"/>
    </source>
</evidence>
<evidence type="ECO:0000256" key="3">
    <source>
        <dbReference type="ARBA" id="ARBA00007069"/>
    </source>
</evidence>
<dbReference type="InterPro" id="IPR005672">
    <property type="entry name" value="Phosphate_PstA"/>
</dbReference>
<feature type="transmembrane region" description="Helical" evidence="10">
    <location>
        <begin position="213"/>
        <end position="232"/>
    </location>
</feature>
<dbReference type="PANTHER" id="PTHR42922:SF1">
    <property type="entry name" value="PHOSPHATE TRANSPORT SYSTEM PERMEASE PROTEIN PSTA"/>
    <property type="match status" value="1"/>
</dbReference>
<dbReference type="RefSeq" id="WP_259525199.1">
    <property type="nucleotide sequence ID" value="NZ_JANLCK010000001.1"/>
</dbReference>
<evidence type="ECO:0000256" key="1">
    <source>
        <dbReference type="ARBA" id="ARBA00003510"/>
    </source>
</evidence>
<comment type="caution">
    <text evidence="12">The sequence shown here is derived from an EMBL/GenBank/DDBJ whole genome shotgun (WGS) entry which is preliminary data.</text>
</comment>
<evidence type="ECO:0000313" key="13">
    <source>
        <dbReference type="Proteomes" id="UP001165587"/>
    </source>
</evidence>
<evidence type="ECO:0000313" key="12">
    <source>
        <dbReference type="EMBL" id="MCS5724769.1"/>
    </source>
</evidence>
<evidence type="ECO:0000256" key="4">
    <source>
        <dbReference type="ARBA" id="ARBA00022448"/>
    </source>
</evidence>
<gene>
    <name evidence="12" type="primary">pstA</name>
    <name evidence="12" type="ORF">N1028_02560</name>
</gene>
<name>A0AA41XEJ0_9MICO</name>
<evidence type="ECO:0000259" key="11">
    <source>
        <dbReference type="PROSITE" id="PS50928"/>
    </source>
</evidence>
<keyword evidence="6" id="KW-0592">Phosphate transport</keyword>
<feature type="transmembrane region" description="Helical" evidence="10">
    <location>
        <begin position="56"/>
        <end position="76"/>
    </location>
</feature>
<evidence type="ECO:0000256" key="2">
    <source>
        <dbReference type="ARBA" id="ARBA00004651"/>
    </source>
</evidence>
<dbReference type="GO" id="GO:0005886">
    <property type="term" value="C:plasma membrane"/>
    <property type="evidence" value="ECO:0007669"/>
    <property type="project" value="UniProtKB-SubCell"/>
</dbReference>
<protein>
    <recommendedName>
        <fullName evidence="10">Phosphate transport system permease protein PstA</fullName>
    </recommendedName>
</protein>
<dbReference type="SUPFAM" id="SSF161098">
    <property type="entry name" value="MetI-like"/>
    <property type="match status" value="1"/>
</dbReference>
<keyword evidence="5 10" id="KW-1003">Cell membrane</keyword>
<evidence type="ECO:0000256" key="9">
    <source>
        <dbReference type="ARBA" id="ARBA00023136"/>
    </source>
</evidence>
<dbReference type="InterPro" id="IPR000515">
    <property type="entry name" value="MetI-like"/>
</dbReference>
<keyword evidence="13" id="KW-1185">Reference proteome</keyword>
<dbReference type="GO" id="GO:0035435">
    <property type="term" value="P:phosphate ion transmembrane transport"/>
    <property type="evidence" value="ECO:0007669"/>
    <property type="project" value="InterPro"/>
</dbReference>
<feature type="transmembrane region" description="Helical" evidence="10">
    <location>
        <begin position="264"/>
        <end position="285"/>
    </location>
</feature>
<accession>A0AA41XEJ0</accession>
<evidence type="ECO:0000256" key="10">
    <source>
        <dbReference type="RuleBase" id="RU363043"/>
    </source>
</evidence>
<keyword evidence="9 10" id="KW-0472">Membrane</keyword>
<sequence length="366" mass="39044">MSTITTPPPATKAPIANTLTTGILPKPVPWILLGVCWLIVGAVFGILLAAGVNDSFNIIGAIFFGTVLWVIVNYIVSRSYEGARPAMNRFVTSLVSLAFLVALLPLISLLFTTISNGIPRFDLSFFSGSMRNVVGEGGGALHAIVGTLEITGMATLISVPVGLLTAIYLVEYGRGHLARGITFLVDVMTGIPSIVAGLFAFAFFALILNQPGIRFGFGGAVALSVLMIPVVVRSSEEMLKLVPNELREASYALGVPKWLTIVKVVLPTSIAGITTGVMLAISRVIGETAPLLIIAGFTQSMNYNLFNERMMTLPVFVYTQYANQGIPAEAYIDRAWAGALTLVVIVMLLNLIARIVAKVFSPKLGR</sequence>
<evidence type="ECO:0000256" key="5">
    <source>
        <dbReference type="ARBA" id="ARBA00022475"/>
    </source>
</evidence>
<dbReference type="NCBIfam" id="TIGR00974">
    <property type="entry name" value="3a0107s02c"/>
    <property type="match status" value="1"/>
</dbReference>
<reference evidence="12" key="1">
    <citation type="submission" date="2022-08" db="EMBL/GenBank/DDBJ databases">
        <authorList>
            <person name="Deng Y."/>
            <person name="Han X.-F."/>
            <person name="Zhang Y.-Q."/>
        </authorList>
    </citation>
    <scope>NUCLEOTIDE SEQUENCE</scope>
    <source>
        <strain evidence="12">CPCC 203407</strain>
    </source>
</reference>
<dbReference type="CDD" id="cd06261">
    <property type="entry name" value="TM_PBP2"/>
    <property type="match status" value="1"/>
</dbReference>
<dbReference type="Gene3D" id="1.10.3720.10">
    <property type="entry name" value="MetI-like"/>
    <property type="match status" value="1"/>
</dbReference>
<organism evidence="12 13">
    <name type="scientific">Herbiconiux oxytropis</name>
    <dbReference type="NCBI Taxonomy" id="2970915"/>
    <lineage>
        <taxon>Bacteria</taxon>
        <taxon>Bacillati</taxon>
        <taxon>Actinomycetota</taxon>
        <taxon>Actinomycetes</taxon>
        <taxon>Micrococcales</taxon>
        <taxon>Microbacteriaceae</taxon>
        <taxon>Herbiconiux</taxon>
    </lineage>
</organism>
<dbReference type="PROSITE" id="PS50928">
    <property type="entry name" value="ABC_TM1"/>
    <property type="match status" value="1"/>
</dbReference>
<comment type="function">
    <text evidence="1">Part of the binding-protein-dependent transport system for phosphate; probably responsible for the translocation of the substrate across the membrane.</text>
</comment>
<dbReference type="EMBL" id="JANLCK010000001">
    <property type="protein sequence ID" value="MCS5724769.1"/>
    <property type="molecule type" value="Genomic_DNA"/>
</dbReference>
<dbReference type="GO" id="GO:0005315">
    <property type="term" value="F:phosphate transmembrane transporter activity"/>
    <property type="evidence" value="ECO:0007669"/>
    <property type="project" value="InterPro"/>
</dbReference>
<comment type="subcellular location">
    <subcellularLocation>
        <location evidence="2 10">Cell membrane</location>
        <topology evidence="2 10">Multi-pass membrane protein</topology>
    </subcellularLocation>
</comment>